<accession>A0A9E7PN98</accession>
<evidence type="ECO:0000256" key="5">
    <source>
        <dbReference type="ARBA" id="ARBA00022723"/>
    </source>
</evidence>
<dbReference type="AlphaFoldDB" id="A0A9E7PN98"/>
<dbReference type="GO" id="GO:0070733">
    <property type="term" value="F:AMPylase activity"/>
    <property type="evidence" value="ECO:0007669"/>
    <property type="project" value="UniProtKB-EC"/>
</dbReference>
<evidence type="ECO:0000256" key="6">
    <source>
        <dbReference type="ARBA" id="ARBA00022741"/>
    </source>
</evidence>
<feature type="domain" description="Polymerase nucleotidyl transferase" evidence="13">
    <location>
        <begin position="36"/>
        <end position="116"/>
    </location>
</feature>
<comment type="catalytic activity">
    <reaction evidence="12">
        <text>L-tyrosyl-[protein] + ATP = O-(5'-adenylyl)-L-tyrosyl-[protein] + diphosphate</text>
        <dbReference type="Rhea" id="RHEA:54288"/>
        <dbReference type="Rhea" id="RHEA-COMP:10136"/>
        <dbReference type="Rhea" id="RHEA-COMP:13846"/>
        <dbReference type="ChEBI" id="CHEBI:30616"/>
        <dbReference type="ChEBI" id="CHEBI:33019"/>
        <dbReference type="ChEBI" id="CHEBI:46858"/>
        <dbReference type="ChEBI" id="CHEBI:83624"/>
        <dbReference type="EC" id="2.7.7.108"/>
    </reaction>
</comment>
<sequence>MNSNCHSERADDNKQINRDKTKLQRIVAALNKNYPFFEQKYNIKEISIIGLYARGEQTKESDLDIMVDFKEPIGWEVVDLRDDLEKLLGIKVDLVLKSGVMQRKRLYSGILEDAVYVKA</sequence>
<keyword evidence="5" id="KW-0479">Metal-binding</keyword>
<evidence type="ECO:0000256" key="2">
    <source>
        <dbReference type="ARBA" id="ARBA00022649"/>
    </source>
</evidence>
<dbReference type="EMBL" id="CP096115">
    <property type="protein sequence ID" value="UUX92995.1"/>
    <property type="molecule type" value="Genomic_DNA"/>
</dbReference>
<dbReference type="Proteomes" id="UP001060368">
    <property type="component" value="Chromosome"/>
</dbReference>
<evidence type="ECO:0000256" key="9">
    <source>
        <dbReference type="ARBA" id="ARBA00034531"/>
    </source>
</evidence>
<dbReference type="PANTHER" id="PTHR33571:SF14">
    <property type="entry name" value="PROTEIN ADENYLYLTRANSFERASE MJ0435-RELATED"/>
    <property type="match status" value="1"/>
</dbReference>
<organism evidence="14 15">
    <name type="scientific">Methanoplanus endosymbiosus</name>
    <dbReference type="NCBI Taxonomy" id="33865"/>
    <lineage>
        <taxon>Archaea</taxon>
        <taxon>Methanobacteriati</taxon>
        <taxon>Methanobacteriota</taxon>
        <taxon>Stenosarchaea group</taxon>
        <taxon>Methanomicrobia</taxon>
        <taxon>Methanomicrobiales</taxon>
        <taxon>Methanomicrobiaceae</taxon>
        <taxon>Methanoplanus</taxon>
    </lineage>
</organism>
<evidence type="ECO:0000256" key="8">
    <source>
        <dbReference type="ARBA" id="ARBA00022842"/>
    </source>
</evidence>
<dbReference type="InterPro" id="IPR043519">
    <property type="entry name" value="NT_sf"/>
</dbReference>
<dbReference type="EC" id="2.7.7.108" evidence="9"/>
<dbReference type="GO" id="GO:0046872">
    <property type="term" value="F:metal ion binding"/>
    <property type="evidence" value="ECO:0007669"/>
    <property type="project" value="UniProtKB-KW"/>
</dbReference>
<comment type="cofactor">
    <cofactor evidence="1">
        <name>Mg(2+)</name>
        <dbReference type="ChEBI" id="CHEBI:18420"/>
    </cofactor>
</comment>
<protein>
    <recommendedName>
        <fullName evidence="9">protein adenylyltransferase</fullName>
        <ecNumber evidence="9">2.7.7.108</ecNumber>
    </recommendedName>
</protein>
<evidence type="ECO:0000256" key="3">
    <source>
        <dbReference type="ARBA" id="ARBA00022679"/>
    </source>
</evidence>
<evidence type="ECO:0000259" key="13">
    <source>
        <dbReference type="Pfam" id="PF01909"/>
    </source>
</evidence>
<evidence type="ECO:0000256" key="4">
    <source>
        <dbReference type="ARBA" id="ARBA00022695"/>
    </source>
</evidence>
<dbReference type="SUPFAM" id="SSF81301">
    <property type="entry name" value="Nucleotidyltransferase"/>
    <property type="match status" value="1"/>
</dbReference>
<dbReference type="InterPro" id="IPR052038">
    <property type="entry name" value="Type-VII_TA_antitoxin"/>
</dbReference>
<dbReference type="PANTHER" id="PTHR33571">
    <property type="entry name" value="SSL8005 PROTEIN"/>
    <property type="match status" value="1"/>
</dbReference>
<evidence type="ECO:0000256" key="10">
    <source>
        <dbReference type="ARBA" id="ARBA00038276"/>
    </source>
</evidence>
<dbReference type="GO" id="GO:0005524">
    <property type="term" value="F:ATP binding"/>
    <property type="evidence" value="ECO:0007669"/>
    <property type="project" value="UniProtKB-KW"/>
</dbReference>
<comment type="similarity">
    <text evidence="10">Belongs to the MntA antitoxin family.</text>
</comment>
<evidence type="ECO:0000313" key="14">
    <source>
        <dbReference type="EMBL" id="UUX92995.1"/>
    </source>
</evidence>
<dbReference type="InterPro" id="IPR002934">
    <property type="entry name" value="Polymerase_NTP_transf_dom"/>
</dbReference>
<dbReference type="RefSeq" id="WP_257743136.1">
    <property type="nucleotide sequence ID" value="NZ_CP096115.1"/>
</dbReference>
<keyword evidence="6" id="KW-0547">Nucleotide-binding</keyword>
<name>A0A9E7PN98_9EURY</name>
<keyword evidence="3" id="KW-0808">Transferase</keyword>
<reference evidence="14" key="1">
    <citation type="submission" date="2022-04" db="EMBL/GenBank/DDBJ databases">
        <title>Complete genome of Methanoplanus endosymbiosus DSM 3599.</title>
        <authorList>
            <person name="Chen S.-C."/>
            <person name="You Y.-T."/>
            <person name="Zhou Y.-Z."/>
            <person name="Lai M.-C."/>
        </authorList>
    </citation>
    <scope>NUCLEOTIDE SEQUENCE</scope>
    <source>
        <strain evidence="14">DSM 3599</strain>
    </source>
</reference>
<dbReference type="CDD" id="cd05403">
    <property type="entry name" value="NT_KNTase_like"/>
    <property type="match status" value="1"/>
</dbReference>
<evidence type="ECO:0000256" key="12">
    <source>
        <dbReference type="ARBA" id="ARBA00048696"/>
    </source>
</evidence>
<proteinExistence type="inferred from homology"/>
<comment type="catalytic activity">
    <reaction evidence="11">
        <text>O-(5'-adenylyl)-L-tyrosyl-[protein] + ATP = O-[5'-(adenylyl-(5'-&gt;3')-adenylyl)]-L-tyrosyl-[protein] + diphosphate</text>
        <dbReference type="Rhea" id="RHEA:66528"/>
        <dbReference type="Rhea" id="RHEA-COMP:13846"/>
        <dbReference type="Rhea" id="RHEA-COMP:17046"/>
        <dbReference type="ChEBI" id="CHEBI:30616"/>
        <dbReference type="ChEBI" id="CHEBI:33019"/>
        <dbReference type="ChEBI" id="CHEBI:83624"/>
        <dbReference type="ChEBI" id="CHEBI:167160"/>
    </reaction>
</comment>
<evidence type="ECO:0000256" key="1">
    <source>
        <dbReference type="ARBA" id="ARBA00001946"/>
    </source>
</evidence>
<keyword evidence="8" id="KW-0460">Magnesium</keyword>
<dbReference type="Pfam" id="PF01909">
    <property type="entry name" value="NTP_transf_2"/>
    <property type="match status" value="1"/>
</dbReference>
<keyword evidence="7" id="KW-0067">ATP-binding</keyword>
<keyword evidence="15" id="KW-1185">Reference proteome</keyword>
<keyword evidence="4" id="KW-0548">Nucleotidyltransferase</keyword>
<keyword evidence="2" id="KW-1277">Toxin-antitoxin system</keyword>
<evidence type="ECO:0000313" key="15">
    <source>
        <dbReference type="Proteomes" id="UP001060368"/>
    </source>
</evidence>
<dbReference type="KEGG" id="mend:L6E24_02390"/>
<dbReference type="Gene3D" id="3.30.460.10">
    <property type="entry name" value="Beta Polymerase, domain 2"/>
    <property type="match status" value="1"/>
</dbReference>
<gene>
    <name evidence="14" type="ORF">L6E24_02390</name>
</gene>
<evidence type="ECO:0000256" key="11">
    <source>
        <dbReference type="ARBA" id="ARBA00047518"/>
    </source>
</evidence>
<dbReference type="GeneID" id="74306507"/>
<evidence type="ECO:0000256" key="7">
    <source>
        <dbReference type="ARBA" id="ARBA00022840"/>
    </source>
</evidence>